<dbReference type="EMBL" id="AMFJ01000500">
    <property type="protein sequence ID" value="EKE27285.1"/>
    <property type="molecule type" value="Genomic_DNA"/>
</dbReference>
<sequence length="60" mass="7275">MIIIFFIYTKFMIYFKNIRQSAPLNKLKLPKNPDLELIQKHSTRNVTFKILTKNKIFYIP</sequence>
<organism evidence="1">
    <name type="scientific">uncultured bacterium</name>
    <name type="common">gcode 4</name>
    <dbReference type="NCBI Taxonomy" id="1234023"/>
    <lineage>
        <taxon>Bacteria</taxon>
        <taxon>environmental samples</taxon>
    </lineage>
</organism>
<dbReference type="AlphaFoldDB" id="K2GVE1"/>
<proteinExistence type="predicted"/>
<evidence type="ECO:0000313" key="1">
    <source>
        <dbReference type="EMBL" id="EKE27285.1"/>
    </source>
</evidence>
<accession>K2GVE1</accession>
<protein>
    <submittedName>
        <fullName evidence="1">Uncharacterized protein</fullName>
    </submittedName>
</protein>
<reference evidence="1" key="1">
    <citation type="journal article" date="2012" name="Science">
        <title>Fermentation, hydrogen, and sulfur metabolism in multiple uncultivated bacterial phyla.</title>
        <authorList>
            <person name="Wrighton K.C."/>
            <person name="Thomas B.C."/>
            <person name="Sharon I."/>
            <person name="Miller C.S."/>
            <person name="Castelle C.J."/>
            <person name="VerBerkmoes N.C."/>
            <person name="Wilkins M.J."/>
            <person name="Hettich R.L."/>
            <person name="Lipton M.S."/>
            <person name="Williams K.H."/>
            <person name="Long P.E."/>
            <person name="Banfield J.F."/>
        </authorList>
    </citation>
    <scope>NUCLEOTIDE SEQUENCE [LARGE SCALE GENOMIC DNA]</scope>
</reference>
<gene>
    <name evidence="1" type="ORF">ACD_3C00226G0004</name>
</gene>
<name>K2GVE1_9BACT</name>
<comment type="caution">
    <text evidence="1">The sequence shown here is derived from an EMBL/GenBank/DDBJ whole genome shotgun (WGS) entry which is preliminary data.</text>
</comment>